<name>A0AA39IUR2_9AGAR</name>
<proteinExistence type="predicted"/>
<gene>
    <name evidence="1" type="ORF">EV421DRAFT_1743676</name>
</gene>
<reference evidence="1" key="1">
    <citation type="submission" date="2023-06" db="EMBL/GenBank/DDBJ databases">
        <authorList>
            <consortium name="Lawrence Berkeley National Laboratory"/>
            <person name="Ahrendt S."/>
            <person name="Sahu N."/>
            <person name="Indic B."/>
            <person name="Wong-Bajracharya J."/>
            <person name="Merenyi Z."/>
            <person name="Ke H.-M."/>
            <person name="Monk M."/>
            <person name="Kocsube S."/>
            <person name="Drula E."/>
            <person name="Lipzen A."/>
            <person name="Balint B."/>
            <person name="Henrissat B."/>
            <person name="Andreopoulos B."/>
            <person name="Martin F.M."/>
            <person name="Harder C.B."/>
            <person name="Rigling D."/>
            <person name="Ford K.L."/>
            <person name="Foster G.D."/>
            <person name="Pangilinan J."/>
            <person name="Papanicolaou A."/>
            <person name="Barry K."/>
            <person name="LaButti K."/>
            <person name="Viragh M."/>
            <person name="Koriabine M."/>
            <person name="Yan M."/>
            <person name="Riley R."/>
            <person name="Champramary S."/>
            <person name="Plett K.L."/>
            <person name="Tsai I.J."/>
            <person name="Slot J."/>
            <person name="Sipos G."/>
            <person name="Plett J."/>
            <person name="Nagy L.G."/>
            <person name="Grigoriev I.V."/>
        </authorList>
    </citation>
    <scope>NUCLEOTIDE SEQUENCE</scope>
    <source>
        <strain evidence="1">FPL87.14</strain>
    </source>
</reference>
<dbReference type="Proteomes" id="UP001175226">
    <property type="component" value="Unassembled WGS sequence"/>
</dbReference>
<sequence>MVLVFVSIMEVPGPRLNKVVLDWDTAKSILSIPEDEELERIVMKNNWEVVHTFQPVISTDFVRPVVAPMKQIAPRSNLGLLFMGSETTSADALRMWCYSLVKYITIENSSGLDEFAEMILHGMQPTGDVLLVVDIMVDQMYYLTGERSLICVGVIHFDKGKNCYPILARRVCSLPKYLTHLARILERRPPYLTITRAIFLVSLAGPSSESSNRFFVATDERNTTVLEANQAKGRPLS</sequence>
<comment type="caution">
    <text evidence="1">The sequence shown here is derived from an EMBL/GenBank/DDBJ whole genome shotgun (WGS) entry which is preliminary data.</text>
</comment>
<evidence type="ECO:0000313" key="2">
    <source>
        <dbReference type="Proteomes" id="UP001175226"/>
    </source>
</evidence>
<accession>A0AA39IUR2</accession>
<dbReference type="AlphaFoldDB" id="A0AA39IUR2"/>
<keyword evidence="2" id="KW-1185">Reference proteome</keyword>
<organism evidence="1 2">
    <name type="scientific">Armillaria borealis</name>
    <dbReference type="NCBI Taxonomy" id="47425"/>
    <lineage>
        <taxon>Eukaryota</taxon>
        <taxon>Fungi</taxon>
        <taxon>Dikarya</taxon>
        <taxon>Basidiomycota</taxon>
        <taxon>Agaricomycotina</taxon>
        <taxon>Agaricomycetes</taxon>
        <taxon>Agaricomycetidae</taxon>
        <taxon>Agaricales</taxon>
        <taxon>Marasmiineae</taxon>
        <taxon>Physalacriaceae</taxon>
        <taxon>Armillaria</taxon>
    </lineage>
</organism>
<evidence type="ECO:0000313" key="1">
    <source>
        <dbReference type="EMBL" id="KAK0430808.1"/>
    </source>
</evidence>
<protein>
    <submittedName>
        <fullName evidence="1">Uncharacterized protein</fullName>
    </submittedName>
</protein>
<dbReference type="EMBL" id="JAUEPT010000132">
    <property type="protein sequence ID" value="KAK0430808.1"/>
    <property type="molecule type" value="Genomic_DNA"/>
</dbReference>